<dbReference type="OrthoDB" id="9770923at2"/>
<name>A0A2S9K8W5_9BURK</name>
<dbReference type="AlphaFoldDB" id="A0A2S9K8W5"/>
<dbReference type="Pfam" id="PF05140">
    <property type="entry name" value="ResB"/>
    <property type="match status" value="1"/>
</dbReference>
<organism evidence="8 9">
    <name type="scientific">Malikia granosa</name>
    <dbReference type="NCBI Taxonomy" id="263067"/>
    <lineage>
        <taxon>Bacteria</taxon>
        <taxon>Pseudomonadati</taxon>
        <taxon>Pseudomonadota</taxon>
        <taxon>Betaproteobacteria</taxon>
        <taxon>Burkholderiales</taxon>
        <taxon>Comamonadaceae</taxon>
        <taxon>Malikia</taxon>
    </lineage>
</organism>
<evidence type="ECO:0000313" key="9">
    <source>
        <dbReference type="Proteomes" id="UP000238589"/>
    </source>
</evidence>
<evidence type="ECO:0000259" key="7">
    <source>
        <dbReference type="Pfam" id="PF05140"/>
    </source>
</evidence>
<evidence type="ECO:0000256" key="4">
    <source>
        <dbReference type="ARBA" id="ARBA00022989"/>
    </source>
</evidence>
<dbReference type="EMBL" id="PVLQ01000008">
    <property type="protein sequence ID" value="PRD66878.1"/>
    <property type="molecule type" value="Genomic_DNA"/>
</dbReference>
<dbReference type="RefSeq" id="WP_105746861.1">
    <property type="nucleotide sequence ID" value="NZ_PVLQ01000008.1"/>
</dbReference>
<evidence type="ECO:0000256" key="1">
    <source>
        <dbReference type="ARBA" id="ARBA00004141"/>
    </source>
</evidence>
<keyword evidence="5 6" id="KW-0472">Membrane</keyword>
<sequence>MSVSTTGFELERGSQRLRATVELLSSMRFAIALLTVICIASVIGTVLKQHEPVNNYINQFGPFWAELFGKAQLYAVYGAWWFMLILAFLVVSTSLCIARNTPKILKDLKSYKESVREQSLKAFAHRAEADLVAAPEAAAQSMGQALAGAGWKVKLQQRETGVMVAAKAGSANKLGYLAAHSAIVLICLGGLFDGDLVVKAQTWFQGKTPFTGGGMIADVPDQHRLSDRNPTFRGNLLVSEGQRSGTAILAQPDGVLLQDLPFDIELKKFSVDYYSTGMPKLFASDIVIHDRYSGETQEARVEVNHPVSYRGIEIYQSSFDDGGSKLKLKGIAINGKPGALEIEGRVGESARIELGGKPMTLEFTALRVINVENLGQTAASGVDVRKVDLRHAIEGRLGAGNKTMSRQERRNVGPSVNYKLRDASGQAIEFNNYMFPLELDGRRVFLLGVRDTPGEPFRYLRLPADESDSMNGFLNLRAALADPAQRREAVRRYAAGATEGQRPDLTQALEASATRALDLFAGIEASSAARDPARPPGGLPALSQFIESQVPEAERERASEMLLRILNGTLFELAQVGRAKAGMSALARDERSVSFMTQALVALSDSFYYPVPMALGLDAFTQVQASVFQVARAPGKTVVYIGCLFLILGVFAMLYVRERRLWVWLAPRADGSLHATLAFSSNRKMMDTEREFDTLKTLLLQSPTEVKA</sequence>
<evidence type="ECO:0000256" key="6">
    <source>
        <dbReference type="SAM" id="Phobius"/>
    </source>
</evidence>
<dbReference type="Proteomes" id="UP000238589">
    <property type="component" value="Unassembled WGS sequence"/>
</dbReference>
<feature type="transmembrane region" description="Helical" evidence="6">
    <location>
        <begin position="174"/>
        <end position="192"/>
    </location>
</feature>
<accession>A0A2S9K8W5</accession>
<dbReference type="PANTHER" id="PTHR31566:SF0">
    <property type="entry name" value="CYTOCHROME C BIOGENESIS PROTEIN CCS1, CHLOROPLASTIC"/>
    <property type="match status" value="1"/>
</dbReference>
<evidence type="ECO:0000313" key="8">
    <source>
        <dbReference type="EMBL" id="PRD66878.1"/>
    </source>
</evidence>
<feature type="domain" description="ResB-like" evidence="7">
    <location>
        <begin position="27"/>
        <end position="693"/>
    </location>
</feature>
<reference evidence="8 9" key="1">
    <citation type="submission" date="2018-03" db="EMBL/GenBank/DDBJ databases">
        <title>Comparative genomics illustrates the genes involved in a hyperalkaliphilic mechanisms of Serpentinomonas isolated from highly-alkaline calcium-rich serpentinized springs.</title>
        <authorList>
            <person name="Suzuki S."/>
            <person name="Ishii S."/>
            <person name="Walworth N."/>
            <person name="Bird L."/>
            <person name="Kuenen J.G."/>
            <person name="Nealson K.H."/>
        </authorList>
    </citation>
    <scope>NUCLEOTIDE SEQUENCE [LARGE SCALE GENOMIC DNA]</scope>
    <source>
        <strain evidence="8 9">P1</strain>
    </source>
</reference>
<evidence type="ECO:0000256" key="5">
    <source>
        <dbReference type="ARBA" id="ARBA00023136"/>
    </source>
</evidence>
<dbReference type="PANTHER" id="PTHR31566">
    <property type="entry name" value="CYTOCHROME C BIOGENESIS PROTEIN CCS1, CHLOROPLASTIC"/>
    <property type="match status" value="1"/>
</dbReference>
<gene>
    <name evidence="8" type="ORF">C6P64_01745</name>
</gene>
<keyword evidence="4 6" id="KW-1133">Transmembrane helix</keyword>
<proteinExistence type="predicted"/>
<dbReference type="GO" id="GO:0016020">
    <property type="term" value="C:membrane"/>
    <property type="evidence" value="ECO:0007669"/>
    <property type="project" value="UniProtKB-SubCell"/>
</dbReference>
<dbReference type="InterPro" id="IPR023494">
    <property type="entry name" value="Cyt_c_bgen_Ccs1/CcsB/ResB"/>
</dbReference>
<feature type="transmembrane region" description="Helical" evidence="6">
    <location>
        <begin position="638"/>
        <end position="656"/>
    </location>
</feature>
<feature type="transmembrane region" description="Helical" evidence="6">
    <location>
        <begin position="74"/>
        <end position="98"/>
    </location>
</feature>
<evidence type="ECO:0000256" key="3">
    <source>
        <dbReference type="ARBA" id="ARBA00022748"/>
    </source>
</evidence>
<dbReference type="GO" id="GO:0017004">
    <property type="term" value="P:cytochrome complex assembly"/>
    <property type="evidence" value="ECO:0007669"/>
    <property type="project" value="UniProtKB-KW"/>
</dbReference>
<dbReference type="InterPro" id="IPR007816">
    <property type="entry name" value="ResB-like_domain"/>
</dbReference>
<keyword evidence="9" id="KW-1185">Reference proteome</keyword>
<keyword evidence="3" id="KW-0201">Cytochrome c-type biogenesis</keyword>
<keyword evidence="2 6" id="KW-0812">Transmembrane</keyword>
<protein>
    <submittedName>
        <fullName evidence="8">Cytochrome C biogenesis protein ResB</fullName>
    </submittedName>
</protein>
<comment type="subcellular location">
    <subcellularLocation>
        <location evidence="1">Membrane</location>
        <topology evidence="1">Multi-pass membrane protein</topology>
    </subcellularLocation>
</comment>
<evidence type="ECO:0000256" key="2">
    <source>
        <dbReference type="ARBA" id="ARBA00022692"/>
    </source>
</evidence>
<comment type="caution">
    <text evidence="8">The sequence shown here is derived from an EMBL/GenBank/DDBJ whole genome shotgun (WGS) entry which is preliminary data.</text>
</comment>
<feature type="transmembrane region" description="Helical" evidence="6">
    <location>
        <begin position="26"/>
        <end position="47"/>
    </location>
</feature>